<keyword evidence="2" id="KW-1185">Reference proteome</keyword>
<evidence type="ECO:0000313" key="2">
    <source>
        <dbReference type="Proteomes" id="UP000829194"/>
    </source>
</evidence>
<dbReference type="Pfam" id="PF10711">
    <property type="entry name" value="DUF2513"/>
    <property type="match status" value="1"/>
</dbReference>
<gene>
    <name evidence="1" type="ORF">MOV92_24680</name>
</gene>
<dbReference type="RefSeq" id="WP_187313099.1">
    <property type="nucleotide sequence ID" value="NZ_CP011131.1"/>
</dbReference>
<dbReference type="Proteomes" id="UP000829194">
    <property type="component" value="Chromosome"/>
</dbReference>
<reference evidence="1 2" key="1">
    <citation type="submission" date="2022-03" db="EMBL/GenBank/DDBJ databases">
        <title>Complete genome sequence of Lysobacter capsici VKM B-2533 and Lysobacter gummosus 10.1.1, promising sources of lytic agents.</title>
        <authorList>
            <person name="Tarlachkov S.V."/>
            <person name="Kudryakova I.V."/>
            <person name="Afoshin A.S."/>
            <person name="Leontyevskaya E.A."/>
            <person name="Leontyevskaya N.V."/>
        </authorList>
    </citation>
    <scope>NUCLEOTIDE SEQUENCE [LARGE SCALE GENOMIC DNA]</scope>
    <source>
        <strain evidence="1 2">10.1.1</strain>
    </source>
</reference>
<proteinExistence type="predicted"/>
<evidence type="ECO:0000313" key="1">
    <source>
        <dbReference type="EMBL" id="UNP29609.1"/>
    </source>
</evidence>
<sequence>MRRDMELIRKVLLAVEACISHRLIDGYSQDELRYHQLLLINEGLVDGCFVDDSNHAAEVPTAVMLTRLTWAGHDFIEAIGDETRWGKVKAFLADSEKQITIETVKTAVTLLFGYAKPSRDTEPHAAEVQNLHRADFIYAPNTLCRSCRRIGR</sequence>
<dbReference type="InterPro" id="IPR019650">
    <property type="entry name" value="DUF2513"/>
</dbReference>
<name>A0ABY3XAI4_9GAMM</name>
<organism evidence="1 2">
    <name type="scientific">Lysobacter gummosus</name>
    <dbReference type="NCBI Taxonomy" id="262324"/>
    <lineage>
        <taxon>Bacteria</taxon>
        <taxon>Pseudomonadati</taxon>
        <taxon>Pseudomonadota</taxon>
        <taxon>Gammaproteobacteria</taxon>
        <taxon>Lysobacterales</taxon>
        <taxon>Lysobacteraceae</taxon>
        <taxon>Lysobacter</taxon>
    </lineage>
</organism>
<dbReference type="EMBL" id="CP093547">
    <property type="protein sequence ID" value="UNP29609.1"/>
    <property type="molecule type" value="Genomic_DNA"/>
</dbReference>
<protein>
    <submittedName>
        <fullName evidence="1">DUF2513 domain-containing protein</fullName>
    </submittedName>
</protein>
<accession>A0ABY3XAI4</accession>